<keyword evidence="3" id="KW-1185">Reference proteome</keyword>
<proteinExistence type="predicted"/>
<dbReference type="SUPFAM" id="SSF47473">
    <property type="entry name" value="EF-hand"/>
    <property type="match status" value="2"/>
</dbReference>
<name>A0AAU9J621_9CILI</name>
<comment type="caution">
    <text evidence="2">The sequence shown here is derived from an EMBL/GenBank/DDBJ whole genome shotgun (WGS) entry which is preliminary data.</text>
</comment>
<dbReference type="PANTHER" id="PTHR20875">
    <property type="entry name" value="EF-HAND CALCIUM-BINDING DOMAIN-CONTAINING PROTEIN 6-RELATED"/>
    <property type="match status" value="1"/>
</dbReference>
<sequence length="480" mass="55274">MVDILLNVMAQVLNRIKLEAAQRRIRPKEFFTDFDPLRKGEVSEAQFRRALSMMNFPLTSADMSALGSLFKVDGGQINYRQFLSEMESAYLDESEPSPVKAVQKQVGSPKLSVAELERVKNALQQFQQIMKVQRILVKPVFQDFDKANTGHVTVSQFKRVLTTTGLLPEESDIIQLIINLYKDSHLGVNYQAFCRAVDDVDTIGGIISGPTETTYDPMPKPQTVQDLTATRFFDSEVPKQADHLEVEERLRAEVAMKRIRASEFFRDYDRLRKGTVKEGQFTSALGMLGLRLTEADIQAMIDKYRDERGDIRYAEFCRYVESAPDPLDKLPEVRPPAFISTQPARRKYLDFTEGERVLLENALMNFQVIIRNRRVHLRPMFQDFDITKSGHVSRTQFCRVLNQLALAPTEEDLRVILKRYLDKGNMEEVNYMDFCKDVDKPEEIFTPDEQAGPDIEKVLEMRRTLFKNLQYTTRPVIGDD</sequence>
<gene>
    <name evidence="2" type="ORF">BSTOLATCC_MIC27321</name>
</gene>
<dbReference type="SMART" id="SM00054">
    <property type="entry name" value="EFh"/>
    <property type="match status" value="3"/>
</dbReference>
<reference evidence="2" key="1">
    <citation type="submission" date="2021-09" db="EMBL/GenBank/DDBJ databases">
        <authorList>
            <consortium name="AG Swart"/>
            <person name="Singh M."/>
            <person name="Singh A."/>
            <person name="Seah K."/>
            <person name="Emmerich C."/>
        </authorList>
    </citation>
    <scope>NUCLEOTIDE SEQUENCE</scope>
    <source>
        <strain evidence="2">ATCC30299</strain>
    </source>
</reference>
<dbReference type="Proteomes" id="UP001162131">
    <property type="component" value="Unassembled WGS sequence"/>
</dbReference>
<accession>A0AAU9J621</accession>
<dbReference type="Gene3D" id="1.10.238.10">
    <property type="entry name" value="EF-hand"/>
    <property type="match status" value="4"/>
</dbReference>
<protein>
    <recommendedName>
        <fullName evidence="1">EF-hand domain-containing protein</fullName>
    </recommendedName>
</protein>
<dbReference type="GO" id="GO:0005509">
    <property type="term" value="F:calcium ion binding"/>
    <property type="evidence" value="ECO:0007669"/>
    <property type="project" value="InterPro"/>
</dbReference>
<dbReference type="PROSITE" id="PS50222">
    <property type="entry name" value="EF_HAND_2"/>
    <property type="match status" value="2"/>
</dbReference>
<evidence type="ECO:0000313" key="3">
    <source>
        <dbReference type="Proteomes" id="UP001162131"/>
    </source>
</evidence>
<dbReference type="InterPro" id="IPR011992">
    <property type="entry name" value="EF-hand-dom_pair"/>
</dbReference>
<dbReference type="AlphaFoldDB" id="A0AAU9J621"/>
<feature type="domain" description="EF-hand" evidence="1">
    <location>
        <begin position="140"/>
        <end position="167"/>
    </location>
</feature>
<organism evidence="2 3">
    <name type="scientific">Blepharisma stoltei</name>
    <dbReference type="NCBI Taxonomy" id="1481888"/>
    <lineage>
        <taxon>Eukaryota</taxon>
        <taxon>Sar</taxon>
        <taxon>Alveolata</taxon>
        <taxon>Ciliophora</taxon>
        <taxon>Postciliodesmatophora</taxon>
        <taxon>Heterotrichea</taxon>
        <taxon>Heterotrichida</taxon>
        <taxon>Blepharismidae</taxon>
        <taxon>Blepharisma</taxon>
    </lineage>
</organism>
<dbReference type="EMBL" id="CAJZBQ010000027">
    <property type="protein sequence ID" value="CAG9320741.1"/>
    <property type="molecule type" value="Genomic_DNA"/>
</dbReference>
<dbReference type="PANTHER" id="PTHR20875:SF0">
    <property type="entry name" value="GH12158P"/>
    <property type="match status" value="1"/>
</dbReference>
<dbReference type="InterPro" id="IPR002048">
    <property type="entry name" value="EF_hand_dom"/>
</dbReference>
<dbReference type="InterPro" id="IPR052603">
    <property type="entry name" value="EFCB6"/>
</dbReference>
<evidence type="ECO:0000259" key="1">
    <source>
        <dbReference type="PROSITE" id="PS50222"/>
    </source>
</evidence>
<evidence type="ECO:0000313" key="2">
    <source>
        <dbReference type="EMBL" id="CAG9320741.1"/>
    </source>
</evidence>
<feature type="domain" description="EF-hand" evidence="1">
    <location>
        <begin position="380"/>
        <end position="407"/>
    </location>
</feature>